<dbReference type="GO" id="GO:0005524">
    <property type="term" value="F:ATP binding"/>
    <property type="evidence" value="ECO:0007669"/>
    <property type="project" value="UniProtKB-KW"/>
</dbReference>
<protein>
    <submittedName>
        <fullName evidence="4">Stage III sporulation protein AA</fullName>
    </submittedName>
</protein>
<dbReference type="EMBL" id="DYVY01000102">
    <property type="protein sequence ID" value="HJF94412.1"/>
    <property type="molecule type" value="Genomic_DNA"/>
</dbReference>
<reference evidence="4" key="1">
    <citation type="journal article" date="2021" name="PeerJ">
        <title>Extensive microbial diversity within the chicken gut microbiome revealed by metagenomics and culture.</title>
        <authorList>
            <person name="Gilroy R."/>
            <person name="Ravi A."/>
            <person name="Getino M."/>
            <person name="Pursley I."/>
            <person name="Horton D.L."/>
            <person name="Alikhan N.F."/>
            <person name="Baker D."/>
            <person name="Gharbi K."/>
            <person name="Hall N."/>
            <person name="Watson M."/>
            <person name="Adriaenssens E.M."/>
            <person name="Foster-Nyarko E."/>
            <person name="Jarju S."/>
            <person name="Secka A."/>
            <person name="Antonio M."/>
            <person name="Oren A."/>
            <person name="Chaudhuri R.R."/>
            <person name="La Ragione R."/>
            <person name="Hildebrand F."/>
            <person name="Pallen M.J."/>
        </authorList>
    </citation>
    <scope>NUCLEOTIDE SEQUENCE</scope>
    <source>
        <strain evidence="4">ChiSjej5B23-16112</strain>
    </source>
</reference>
<evidence type="ECO:0000259" key="3">
    <source>
        <dbReference type="SMART" id="SM00382"/>
    </source>
</evidence>
<accession>A0A921I231</accession>
<dbReference type="InterPro" id="IPR003593">
    <property type="entry name" value="AAA+_ATPase"/>
</dbReference>
<dbReference type="InterPro" id="IPR045735">
    <property type="entry name" value="Spore_III_AA_AAA+_ATPase"/>
</dbReference>
<dbReference type="PANTHER" id="PTHR20953">
    <property type="entry name" value="KINASE-RELATED"/>
    <property type="match status" value="1"/>
</dbReference>
<name>A0A921I231_9FIRM</name>
<gene>
    <name evidence="4" type="primary">spoIIIAA</name>
    <name evidence="4" type="ORF">K8V82_06425</name>
</gene>
<reference evidence="4" key="2">
    <citation type="submission" date="2021-09" db="EMBL/GenBank/DDBJ databases">
        <authorList>
            <person name="Gilroy R."/>
        </authorList>
    </citation>
    <scope>NUCLEOTIDE SEQUENCE</scope>
    <source>
        <strain evidence="4">ChiSjej5B23-16112</strain>
    </source>
</reference>
<dbReference type="InterPro" id="IPR027417">
    <property type="entry name" value="P-loop_NTPase"/>
</dbReference>
<keyword evidence="1" id="KW-0547">Nucleotide-binding</keyword>
<dbReference type="Gene3D" id="3.40.50.300">
    <property type="entry name" value="P-loop containing nucleotide triphosphate hydrolases"/>
    <property type="match status" value="1"/>
</dbReference>
<sequence>MQKERVWRILPERVRHVLDQEIKDYDDLQEIKLRTGQPLLIRCLGEEKIPGGGHPYIVTARDVREAVDYTSNYSLYACEEEMRQGFITIEGGHRVGMTGQVILDGGHVKNLKYISSVNIRISHEVQGCADKVMPYVTRNRQIAHTLILSPPGCGKTTLLRDMVRQISDGSYLVKGMTVGVVDERSEIAGCYRGVAQNHLGIRTDVLDGCPKAEGMIMLIRSMAPQVIAVDEIGAQEDVHAIEYAMHCGCKLIATMHGSSVEELRKKPVSRKMIDEKRFERYIVLAGRGQVEGIYDEYGRPVRREE</sequence>
<evidence type="ECO:0000256" key="2">
    <source>
        <dbReference type="ARBA" id="ARBA00022840"/>
    </source>
</evidence>
<feature type="domain" description="AAA+ ATPase" evidence="3">
    <location>
        <begin position="141"/>
        <end position="279"/>
    </location>
</feature>
<comment type="caution">
    <text evidence="4">The sequence shown here is derived from an EMBL/GenBank/DDBJ whole genome shotgun (WGS) entry which is preliminary data.</text>
</comment>
<evidence type="ECO:0000313" key="5">
    <source>
        <dbReference type="Proteomes" id="UP000769156"/>
    </source>
</evidence>
<dbReference type="RefSeq" id="WP_076777504.1">
    <property type="nucleotide sequence ID" value="NZ_CALKQL010000032.1"/>
</dbReference>
<proteinExistence type="predicted"/>
<keyword evidence="2" id="KW-0067">ATP-binding</keyword>
<dbReference type="InterPro" id="IPR014217">
    <property type="entry name" value="Spore_III_AA"/>
</dbReference>
<dbReference type="PANTHER" id="PTHR20953:SF3">
    <property type="entry name" value="P-LOOP CONTAINING NUCLEOSIDE TRIPHOSPHATE HYDROLASES SUPERFAMILY PROTEIN"/>
    <property type="match status" value="1"/>
</dbReference>
<dbReference type="Proteomes" id="UP000769156">
    <property type="component" value="Unassembled WGS sequence"/>
</dbReference>
<dbReference type="NCBIfam" id="TIGR02858">
    <property type="entry name" value="spore_III_AA"/>
    <property type="match status" value="1"/>
</dbReference>
<evidence type="ECO:0000313" key="4">
    <source>
        <dbReference type="EMBL" id="HJF94412.1"/>
    </source>
</evidence>
<organism evidence="4 5">
    <name type="scientific">Lachnoclostridium phocaeense</name>
    <dbReference type="NCBI Taxonomy" id="1871021"/>
    <lineage>
        <taxon>Bacteria</taxon>
        <taxon>Bacillati</taxon>
        <taxon>Bacillota</taxon>
        <taxon>Clostridia</taxon>
        <taxon>Lachnospirales</taxon>
        <taxon>Lachnospiraceae</taxon>
    </lineage>
</organism>
<dbReference type="Pfam" id="PF19568">
    <property type="entry name" value="Spore_III_AA"/>
    <property type="match status" value="1"/>
</dbReference>
<dbReference type="SUPFAM" id="SSF52540">
    <property type="entry name" value="P-loop containing nucleoside triphosphate hydrolases"/>
    <property type="match status" value="1"/>
</dbReference>
<dbReference type="AlphaFoldDB" id="A0A921I231"/>
<dbReference type="SMART" id="SM00382">
    <property type="entry name" value="AAA"/>
    <property type="match status" value="1"/>
</dbReference>
<dbReference type="OrthoDB" id="9768243at2"/>
<evidence type="ECO:0000256" key="1">
    <source>
        <dbReference type="ARBA" id="ARBA00022741"/>
    </source>
</evidence>